<dbReference type="InterPro" id="IPR007214">
    <property type="entry name" value="YbaK/aa-tRNA-synth-assoc-dom"/>
</dbReference>
<organism evidence="6 7">
    <name type="scientific">Cellulosimicrobium arenosum</name>
    <dbReference type="NCBI Taxonomy" id="2708133"/>
    <lineage>
        <taxon>Bacteria</taxon>
        <taxon>Bacillati</taxon>
        <taxon>Actinomycetota</taxon>
        <taxon>Actinomycetes</taxon>
        <taxon>Micrococcales</taxon>
        <taxon>Promicromonosporaceae</taxon>
        <taxon>Cellulosimicrobium</taxon>
    </lineage>
</organism>
<keyword evidence="7" id="KW-1185">Reference proteome</keyword>
<dbReference type="GO" id="GO:0006412">
    <property type="term" value="P:translation"/>
    <property type="evidence" value="ECO:0007669"/>
    <property type="project" value="UniProtKB-KW"/>
</dbReference>
<feature type="domain" description="YbaK/aminoacyl-tRNA synthetase-associated" evidence="5">
    <location>
        <begin position="89"/>
        <end position="202"/>
    </location>
</feature>
<evidence type="ECO:0000313" key="7">
    <source>
        <dbReference type="Proteomes" id="UP000610846"/>
    </source>
</evidence>
<dbReference type="CDD" id="cd00002">
    <property type="entry name" value="YbaK_deacylase"/>
    <property type="match status" value="1"/>
</dbReference>
<dbReference type="Proteomes" id="UP000610846">
    <property type="component" value="Unassembled WGS sequence"/>
</dbReference>
<dbReference type="PANTHER" id="PTHR30411:SF0">
    <property type="entry name" value="CYS-TRNA(PRO)_CYS-TRNA(CYS) DEACYLASE YBAK"/>
    <property type="match status" value="1"/>
</dbReference>
<evidence type="ECO:0000256" key="3">
    <source>
        <dbReference type="ARBA" id="ARBA00023239"/>
    </source>
</evidence>
<dbReference type="InterPro" id="IPR036754">
    <property type="entry name" value="YbaK/aa-tRNA-synt-asso_dom_sf"/>
</dbReference>
<keyword evidence="3" id="KW-0456">Lyase</keyword>
<dbReference type="InterPro" id="IPR004369">
    <property type="entry name" value="Prolyl-tRNA_editing_YbaK/EbsC"/>
</dbReference>
<accession>A0A927J267</accession>
<dbReference type="SUPFAM" id="SSF55826">
    <property type="entry name" value="YbaK/ProRS associated domain"/>
    <property type="match status" value="1"/>
</dbReference>
<reference evidence="6" key="2">
    <citation type="submission" date="2020-09" db="EMBL/GenBank/DDBJ databases">
        <authorList>
            <person name="Yu Y."/>
        </authorList>
    </citation>
    <scope>NUCLEOTIDE SEQUENCE</scope>
    <source>
        <strain evidence="6">KCTC 49039</strain>
    </source>
</reference>
<protein>
    <submittedName>
        <fullName evidence="6">Cys-tRNA(Pro) deacylase</fullName>
    </submittedName>
</protein>
<dbReference type="GO" id="GO:0002161">
    <property type="term" value="F:aminoacyl-tRNA deacylase activity"/>
    <property type="evidence" value="ECO:0007669"/>
    <property type="project" value="InterPro"/>
</dbReference>
<dbReference type="PANTHER" id="PTHR30411">
    <property type="entry name" value="CYTOPLASMIC PROTEIN"/>
    <property type="match status" value="1"/>
</dbReference>
<sequence>MARSDTISPSARLLFSSHERRATADRSSPRRTAPGLGQNRRVAKKSRSSGRTGAHAGTPAVALLERERVAHTLHPYEHDPSSDLSYGLEAAAAIGAAPEQVLKTLLAVVDGDDLVVGIVPVDRQLDLKALARAVGGKRATMAEPAAAERATGYVVGGISPLGQRHAHRTVLDESALTFAVVYVSGGRRGLDVCLSPADLLRLTAASPAPIAR</sequence>
<evidence type="ECO:0000313" key="6">
    <source>
        <dbReference type="EMBL" id="MBD8080430.1"/>
    </source>
</evidence>
<reference evidence="6" key="1">
    <citation type="journal article" date="2018" name="Curr. Microbiol.">
        <title>Cellulosimicrobium arenosum sp. nov., Isolated from Marine Sediment Sand.</title>
        <authorList>
            <person name="Oh M."/>
            <person name="Kim J.H."/>
            <person name="Yoon J.H."/>
            <person name="Schumann P."/>
            <person name="Kim W."/>
        </authorList>
    </citation>
    <scope>NUCLEOTIDE SEQUENCE</scope>
    <source>
        <strain evidence="6">KCTC 49039</strain>
    </source>
</reference>
<dbReference type="Pfam" id="PF04073">
    <property type="entry name" value="tRNA_edit"/>
    <property type="match status" value="1"/>
</dbReference>
<evidence type="ECO:0000259" key="5">
    <source>
        <dbReference type="Pfam" id="PF04073"/>
    </source>
</evidence>
<dbReference type="AlphaFoldDB" id="A0A927J267"/>
<dbReference type="EMBL" id="JACYHB010000015">
    <property type="protein sequence ID" value="MBD8080430.1"/>
    <property type="molecule type" value="Genomic_DNA"/>
</dbReference>
<feature type="region of interest" description="Disordered" evidence="4">
    <location>
        <begin position="1"/>
        <end position="60"/>
    </location>
</feature>
<gene>
    <name evidence="6" type="primary">ybaK</name>
    <name evidence="6" type="ORF">IF651_15360</name>
</gene>
<feature type="compositionally biased region" description="Basic and acidic residues" evidence="4">
    <location>
        <begin position="17"/>
        <end position="28"/>
    </location>
</feature>
<comment type="similarity">
    <text evidence="1">Belongs to the prolyl-tRNA editing family. YbaK/EbsC subfamily.</text>
</comment>
<comment type="caution">
    <text evidence="6">The sequence shown here is derived from an EMBL/GenBank/DDBJ whole genome shotgun (WGS) entry which is preliminary data.</text>
</comment>
<name>A0A927J267_9MICO</name>
<evidence type="ECO:0000256" key="4">
    <source>
        <dbReference type="SAM" id="MobiDB-lite"/>
    </source>
</evidence>
<dbReference type="GO" id="GO:0016829">
    <property type="term" value="F:lyase activity"/>
    <property type="evidence" value="ECO:0007669"/>
    <property type="project" value="UniProtKB-KW"/>
</dbReference>
<dbReference type="NCBIfam" id="TIGR00011">
    <property type="entry name" value="YbaK_EbsC"/>
    <property type="match status" value="1"/>
</dbReference>
<proteinExistence type="inferred from homology"/>
<evidence type="ECO:0000256" key="2">
    <source>
        <dbReference type="ARBA" id="ARBA00022917"/>
    </source>
</evidence>
<dbReference type="Gene3D" id="3.90.960.10">
    <property type="entry name" value="YbaK/aminoacyl-tRNA synthetase-associated domain"/>
    <property type="match status" value="1"/>
</dbReference>
<keyword evidence="2" id="KW-0648">Protein biosynthesis</keyword>
<evidence type="ECO:0000256" key="1">
    <source>
        <dbReference type="ARBA" id="ARBA00009798"/>
    </source>
</evidence>